<dbReference type="InterPro" id="IPR000477">
    <property type="entry name" value="RT_dom"/>
</dbReference>
<comment type="similarity">
    <text evidence="1">Belongs to the beta type-B retroviral polymerase family. HERV class-II K(HML-2) pol subfamily.</text>
</comment>
<organism evidence="4 5">
    <name type="scientific">Silurus asotus</name>
    <name type="common">Amur catfish</name>
    <name type="synonym">Parasilurus asotus</name>
    <dbReference type="NCBI Taxonomy" id="30991"/>
    <lineage>
        <taxon>Eukaryota</taxon>
        <taxon>Metazoa</taxon>
        <taxon>Chordata</taxon>
        <taxon>Craniata</taxon>
        <taxon>Vertebrata</taxon>
        <taxon>Euteleostomi</taxon>
        <taxon>Actinopterygii</taxon>
        <taxon>Neopterygii</taxon>
        <taxon>Teleostei</taxon>
        <taxon>Ostariophysi</taxon>
        <taxon>Siluriformes</taxon>
        <taxon>Siluridae</taxon>
        <taxon>Silurus</taxon>
    </lineage>
</organism>
<evidence type="ECO:0000313" key="5">
    <source>
        <dbReference type="Proteomes" id="UP001205998"/>
    </source>
</evidence>
<dbReference type="Gene3D" id="3.30.70.270">
    <property type="match status" value="1"/>
</dbReference>
<name>A0AAD5FJP1_SILAS</name>
<dbReference type="PANTHER" id="PTHR46238">
    <property type="entry name" value="REVERSE TRANSCRIPTASE DOMAIN-CONTAINING PROTEIN"/>
    <property type="match status" value="1"/>
</dbReference>
<evidence type="ECO:0000256" key="1">
    <source>
        <dbReference type="ARBA" id="ARBA00010879"/>
    </source>
</evidence>
<feature type="domain" description="Reverse transcriptase" evidence="3">
    <location>
        <begin position="366"/>
        <end position="454"/>
    </location>
</feature>
<evidence type="ECO:0000256" key="2">
    <source>
        <dbReference type="ARBA" id="ARBA00012180"/>
    </source>
</evidence>
<dbReference type="SUPFAM" id="SSF56219">
    <property type="entry name" value="DNase I-like"/>
    <property type="match status" value="1"/>
</dbReference>
<dbReference type="GO" id="GO:0004523">
    <property type="term" value="F:RNA-DNA hybrid ribonuclease activity"/>
    <property type="evidence" value="ECO:0007669"/>
    <property type="project" value="UniProtKB-EC"/>
</dbReference>
<evidence type="ECO:0000313" key="4">
    <source>
        <dbReference type="EMBL" id="KAI5619510.1"/>
    </source>
</evidence>
<accession>A0AAD5FJP1</accession>
<sequence>MSREEYSNSVVEVKRVSDRVMIVKVEVEGMMINVISAYAPQVGCEMEEKERFWSELDEVVDGVPRKERLVIGADFNGHVGEGNRGDEEVMGRYGFKERNVEGQMVVDFAKRMEMAVVNTYFKKKEDHRVTYKSGGRCTQVDYVLCRRCNLKEIGDCKVLAGDSVARQHRMVVCRMVLEAKKKRRRVSTERRIRSWKLKEEECCVRFREEVRERLSGVKKVLDDWATTAGVMRETARKVFGVTSGNRKEDKETWWWNEEVQESIRRKRLARQKWDRQSDEKSRQEYKEMRQQVKRDVAKAKEKAYEELYESSGTKEGENDLYGLARQRDRAGKDVLQVRAVKDGEGNVLTSEESVLRRWSQAERRVVMDRLTDEVRQDSPWTMMFADDIVICCESREQVEKSLERWRYALERRGMKLSRSKTEYMCMTEREGSGVVRLQGEELQKMEELRYLGSTVQSNEECVREVKKRVQAGWSRWRRVTGVICDSRVSAKLKGKVYRTVVRPAMLYGLETVALSKRQEVELEVAELKMLRFSLGVTRMDKIRNEFIRGTAHVGCFGDKVREARLRWFGHVQRRDMNYIGRRMLRMEPPGRRKRGRPRRRFMDVVREDMQVVGLKEADVEDRVVWRRMIRCGDP</sequence>
<dbReference type="Proteomes" id="UP001205998">
    <property type="component" value="Unassembled WGS sequence"/>
</dbReference>
<dbReference type="InterPro" id="IPR036691">
    <property type="entry name" value="Endo/exonu/phosph_ase_sf"/>
</dbReference>
<gene>
    <name evidence="4" type="ORF">C0J50_20907</name>
</gene>
<dbReference type="InterPro" id="IPR043502">
    <property type="entry name" value="DNA/RNA_pol_sf"/>
</dbReference>
<keyword evidence="5" id="KW-1185">Reference proteome</keyword>
<dbReference type="InterPro" id="IPR043128">
    <property type="entry name" value="Rev_trsase/Diguanyl_cyclase"/>
</dbReference>
<dbReference type="EMBL" id="MU551666">
    <property type="protein sequence ID" value="KAI5619510.1"/>
    <property type="molecule type" value="Genomic_DNA"/>
</dbReference>
<dbReference type="Pfam" id="PF00078">
    <property type="entry name" value="RVT_1"/>
    <property type="match status" value="1"/>
</dbReference>
<dbReference type="AlphaFoldDB" id="A0AAD5FJP1"/>
<dbReference type="Gene3D" id="3.60.10.10">
    <property type="entry name" value="Endonuclease/exonuclease/phosphatase"/>
    <property type="match status" value="1"/>
</dbReference>
<dbReference type="EC" id="3.1.26.4" evidence="2"/>
<proteinExistence type="inferred from homology"/>
<dbReference type="PANTHER" id="PTHR46238:SF8">
    <property type="entry name" value="ENDONUCLEASE_EXONUCLEASE_PHOSPHATASE DOMAIN-CONTAINING PROTEIN"/>
    <property type="match status" value="1"/>
</dbReference>
<reference evidence="4" key="1">
    <citation type="submission" date="2018-07" db="EMBL/GenBank/DDBJ databases">
        <title>Comparative genomics of catfishes provides insights into carnivory and benthic adaptation.</title>
        <authorList>
            <person name="Zhang Y."/>
            <person name="Wang D."/>
            <person name="Peng Z."/>
            <person name="Zheng S."/>
            <person name="Shao F."/>
            <person name="Tao W."/>
        </authorList>
    </citation>
    <scope>NUCLEOTIDE SEQUENCE</scope>
    <source>
        <strain evidence="4">Chongqing</strain>
    </source>
</reference>
<comment type="caution">
    <text evidence="4">The sequence shown here is derived from an EMBL/GenBank/DDBJ whole genome shotgun (WGS) entry which is preliminary data.</text>
</comment>
<protein>
    <recommendedName>
        <fullName evidence="2">ribonuclease H</fullName>
        <ecNumber evidence="2">3.1.26.4</ecNumber>
    </recommendedName>
</protein>
<dbReference type="SUPFAM" id="SSF56672">
    <property type="entry name" value="DNA/RNA polymerases"/>
    <property type="match status" value="1"/>
</dbReference>
<evidence type="ECO:0000259" key="3">
    <source>
        <dbReference type="Pfam" id="PF00078"/>
    </source>
</evidence>